<accession>A0A2V2NLF3</accession>
<keyword evidence="3" id="KW-0812">Transmembrane</keyword>
<evidence type="ECO:0000256" key="2">
    <source>
        <dbReference type="ARBA" id="ARBA00022475"/>
    </source>
</evidence>
<sequence>MFFDNQAYIFSGITGKGMKATLWIGCILLILLGCTSLCMANETIGNETEVIVENISETITNDTNVTEIVDEAVIIPAQPVNESEQITSEVDEVQEVPSEIIAEVVPNTTVESEAPAPVISLIEQKKNELAAFVADTRMVALKAGKDAAISAFNDRAGQYANPDMPVFAYDITGKVLANSMDPNSVGTNQISVSSPEGIRYVQMMIDTAKNGGGFVEYTASNILDQGKLMKKMVYVSSVDGSWFIGSGIFLEDEVERESPSAEDLVSQETAENSTASA</sequence>
<dbReference type="Proteomes" id="UP000245934">
    <property type="component" value="Unassembled WGS sequence"/>
</dbReference>
<feature type="domain" description="Single Cache" evidence="6">
    <location>
        <begin position="118"/>
        <end position="202"/>
    </location>
</feature>
<evidence type="ECO:0000256" key="5">
    <source>
        <dbReference type="ARBA" id="ARBA00023136"/>
    </source>
</evidence>
<dbReference type="Gene3D" id="3.30.450.20">
    <property type="entry name" value="PAS domain"/>
    <property type="match status" value="1"/>
</dbReference>
<comment type="subcellular location">
    <subcellularLocation>
        <location evidence="1">Cell membrane</location>
        <topology evidence="1">Multi-pass membrane protein</topology>
    </subcellularLocation>
</comment>
<keyword evidence="8" id="KW-1185">Reference proteome</keyword>
<evidence type="ECO:0000256" key="4">
    <source>
        <dbReference type="ARBA" id="ARBA00022989"/>
    </source>
</evidence>
<dbReference type="InterPro" id="IPR033480">
    <property type="entry name" value="sCache_2"/>
</dbReference>
<evidence type="ECO:0000256" key="1">
    <source>
        <dbReference type="ARBA" id="ARBA00004651"/>
    </source>
</evidence>
<dbReference type="Pfam" id="PF08269">
    <property type="entry name" value="dCache_2"/>
    <property type="match status" value="1"/>
</dbReference>
<dbReference type="AlphaFoldDB" id="A0A2V2NLF3"/>
<name>A0A2V2NLF3_9EURY</name>
<dbReference type="InterPro" id="IPR004010">
    <property type="entry name" value="Double_Cache_2"/>
</dbReference>
<reference evidence="7 8" key="1">
    <citation type="submission" date="2018-05" db="EMBL/GenBank/DDBJ databases">
        <title>Draft genome of Methanospirillum stamsii Pt1.</title>
        <authorList>
            <person name="Dueholm M.S."/>
            <person name="Nielsen P.H."/>
            <person name="Bakmann L.F."/>
            <person name="Otzen D.E."/>
        </authorList>
    </citation>
    <scope>NUCLEOTIDE SEQUENCE [LARGE SCALE GENOMIC DNA]</scope>
    <source>
        <strain evidence="7 8">Pt1</strain>
    </source>
</reference>
<proteinExistence type="predicted"/>
<protein>
    <recommendedName>
        <fullName evidence="6">Single Cache domain-containing protein</fullName>
    </recommendedName>
</protein>
<keyword evidence="4" id="KW-1133">Transmembrane helix</keyword>
<evidence type="ECO:0000313" key="7">
    <source>
        <dbReference type="EMBL" id="PWR76143.1"/>
    </source>
</evidence>
<evidence type="ECO:0000259" key="6">
    <source>
        <dbReference type="SMART" id="SM01049"/>
    </source>
</evidence>
<evidence type="ECO:0000256" key="3">
    <source>
        <dbReference type="ARBA" id="ARBA00022692"/>
    </source>
</evidence>
<keyword evidence="2" id="KW-1003">Cell membrane</keyword>
<dbReference type="EMBL" id="QGMZ01000004">
    <property type="protein sequence ID" value="PWR76143.1"/>
    <property type="molecule type" value="Genomic_DNA"/>
</dbReference>
<gene>
    <name evidence="7" type="ORF">DLD82_01210</name>
</gene>
<dbReference type="GO" id="GO:0005886">
    <property type="term" value="C:plasma membrane"/>
    <property type="evidence" value="ECO:0007669"/>
    <property type="project" value="UniProtKB-SubCell"/>
</dbReference>
<comment type="caution">
    <text evidence="7">The sequence shown here is derived from an EMBL/GenBank/DDBJ whole genome shotgun (WGS) entry which is preliminary data.</text>
</comment>
<dbReference type="SMART" id="SM01049">
    <property type="entry name" value="Cache_2"/>
    <property type="match status" value="1"/>
</dbReference>
<keyword evidence="5" id="KW-0472">Membrane</keyword>
<evidence type="ECO:0000313" key="8">
    <source>
        <dbReference type="Proteomes" id="UP000245934"/>
    </source>
</evidence>
<organism evidence="7 8">
    <name type="scientific">Methanospirillum stamsii</name>
    <dbReference type="NCBI Taxonomy" id="1277351"/>
    <lineage>
        <taxon>Archaea</taxon>
        <taxon>Methanobacteriati</taxon>
        <taxon>Methanobacteriota</taxon>
        <taxon>Stenosarchaea group</taxon>
        <taxon>Methanomicrobia</taxon>
        <taxon>Methanomicrobiales</taxon>
        <taxon>Methanospirillaceae</taxon>
        <taxon>Methanospirillum</taxon>
    </lineage>
</organism>